<keyword evidence="1" id="KW-0378">Hydrolase</keyword>
<name>A0A8J5XXD4_DIALT</name>
<dbReference type="AlphaFoldDB" id="A0A8J5XXD4"/>
<dbReference type="PANTHER" id="PTHR48081">
    <property type="entry name" value="AB HYDROLASE SUPERFAMILY PROTEIN C4A8.06C"/>
    <property type="match status" value="1"/>
</dbReference>
<dbReference type="Gene3D" id="3.40.50.1820">
    <property type="entry name" value="alpha/beta hydrolase"/>
    <property type="match status" value="1"/>
</dbReference>
<dbReference type="Proteomes" id="UP000751190">
    <property type="component" value="Unassembled WGS sequence"/>
</dbReference>
<accession>A0A8J5XXD4</accession>
<dbReference type="GO" id="GO:0016787">
    <property type="term" value="F:hydrolase activity"/>
    <property type="evidence" value="ECO:0007669"/>
    <property type="project" value="UniProtKB-KW"/>
</dbReference>
<dbReference type="EMBL" id="JAGTXO010000006">
    <property type="protein sequence ID" value="KAG8467170.1"/>
    <property type="molecule type" value="Genomic_DNA"/>
</dbReference>
<reference evidence="3" key="1">
    <citation type="submission" date="2021-05" db="EMBL/GenBank/DDBJ databases">
        <title>The genome of the haptophyte Pavlova lutheri (Diacronema luteri, Pavlovales) - a model for lipid biosynthesis in eukaryotic algae.</title>
        <authorList>
            <person name="Hulatt C.J."/>
            <person name="Posewitz M.C."/>
        </authorList>
    </citation>
    <scope>NUCLEOTIDE SEQUENCE</scope>
    <source>
        <strain evidence="3">NIVA-4/92</strain>
    </source>
</reference>
<comment type="caution">
    <text evidence="3">The sequence shown here is derived from an EMBL/GenBank/DDBJ whole genome shotgun (WGS) entry which is preliminary data.</text>
</comment>
<gene>
    <name evidence="3" type="ORF">KFE25_000486</name>
</gene>
<organism evidence="3 4">
    <name type="scientific">Diacronema lutheri</name>
    <name type="common">Unicellular marine alga</name>
    <name type="synonym">Monochrysis lutheri</name>
    <dbReference type="NCBI Taxonomy" id="2081491"/>
    <lineage>
        <taxon>Eukaryota</taxon>
        <taxon>Haptista</taxon>
        <taxon>Haptophyta</taxon>
        <taxon>Pavlovophyceae</taxon>
        <taxon>Pavlovales</taxon>
        <taxon>Pavlovaceae</taxon>
        <taxon>Diacronema</taxon>
    </lineage>
</organism>
<proteinExistence type="predicted"/>
<protein>
    <recommendedName>
        <fullName evidence="2">BD-FAE-like domain-containing protein</fullName>
    </recommendedName>
</protein>
<dbReference type="InterPro" id="IPR049492">
    <property type="entry name" value="BD-FAE-like_dom"/>
</dbReference>
<evidence type="ECO:0000256" key="1">
    <source>
        <dbReference type="ARBA" id="ARBA00022801"/>
    </source>
</evidence>
<dbReference type="Pfam" id="PF20434">
    <property type="entry name" value="BD-FAE"/>
    <property type="match status" value="1"/>
</dbReference>
<keyword evidence="4" id="KW-1185">Reference proteome</keyword>
<sequence>MTSADRLVTRALHRALPLWMQHGMRDSGLLGVSVDMATIAGAAAALAARPAALTRLVRASATSRLGVAYGPLPQHRLDIFEPAPLHAPARPAPDVIVFVHGGAWGSGSRLIYRLVGERLAAEGFTCLVLGYRRYPRASMEEQVNDVARALEWAADSAEFGERARHVLGHSSGAHVASMAVMRRARARLAPLCSSLTGVAGVYDIARHLDFERGRGVHEVSPMKPAAGGPANFAAASPAIAASQLLREQAALLPPVLLVHGTKDTTVPHDSSVRMAIALRAAGARDVDLIILSENGHADFMLELSGLVDERRFDVLGERGAGTGAQMRTLDPILRLIASCGRAAPHSSVDLGECPPGAASAHPIPPVVRSKL</sequence>
<evidence type="ECO:0000259" key="2">
    <source>
        <dbReference type="Pfam" id="PF20434"/>
    </source>
</evidence>
<dbReference type="InterPro" id="IPR050300">
    <property type="entry name" value="GDXG_lipolytic_enzyme"/>
</dbReference>
<dbReference type="InterPro" id="IPR029058">
    <property type="entry name" value="AB_hydrolase_fold"/>
</dbReference>
<dbReference type="OrthoDB" id="6495301at2759"/>
<dbReference type="PANTHER" id="PTHR48081:SF33">
    <property type="entry name" value="KYNURENINE FORMAMIDASE"/>
    <property type="match status" value="1"/>
</dbReference>
<evidence type="ECO:0000313" key="3">
    <source>
        <dbReference type="EMBL" id="KAG8467170.1"/>
    </source>
</evidence>
<feature type="domain" description="BD-FAE-like" evidence="2">
    <location>
        <begin position="77"/>
        <end position="275"/>
    </location>
</feature>
<dbReference type="SUPFAM" id="SSF53474">
    <property type="entry name" value="alpha/beta-Hydrolases"/>
    <property type="match status" value="1"/>
</dbReference>
<evidence type="ECO:0000313" key="4">
    <source>
        <dbReference type="Proteomes" id="UP000751190"/>
    </source>
</evidence>